<evidence type="ECO:0000256" key="8">
    <source>
        <dbReference type="ARBA" id="ARBA00022741"/>
    </source>
</evidence>
<organism evidence="11 12">
    <name type="scientific">Candidatus Uhrbacteria bacterium CG10_big_fil_rev_8_21_14_0_10_48_16</name>
    <dbReference type="NCBI Taxonomy" id="1975038"/>
    <lineage>
        <taxon>Bacteria</taxon>
        <taxon>Candidatus Uhriibacteriota</taxon>
    </lineage>
</organism>
<dbReference type="GO" id="GO:0005525">
    <property type="term" value="F:GTP binding"/>
    <property type="evidence" value="ECO:0007669"/>
    <property type="project" value="UniProtKB-KW"/>
</dbReference>
<gene>
    <name evidence="11" type="ORF">COV05_01195</name>
</gene>
<evidence type="ECO:0000256" key="9">
    <source>
        <dbReference type="ARBA" id="ARBA00023134"/>
    </source>
</evidence>
<keyword evidence="7 11" id="KW-0808">Transferase</keyword>
<dbReference type="Pfam" id="PF14681">
    <property type="entry name" value="UPRTase"/>
    <property type="match status" value="1"/>
</dbReference>
<dbReference type="AlphaFoldDB" id="A0A2M8LHU5"/>
<evidence type="ECO:0000256" key="6">
    <source>
        <dbReference type="ARBA" id="ARBA00022676"/>
    </source>
</evidence>
<keyword evidence="5" id="KW-0021">Allosteric enzyme</keyword>
<evidence type="ECO:0000256" key="4">
    <source>
        <dbReference type="ARBA" id="ARBA00011894"/>
    </source>
</evidence>
<reference evidence="12" key="1">
    <citation type="submission" date="2017-09" db="EMBL/GenBank/DDBJ databases">
        <title>Depth-based differentiation of microbial function through sediment-hosted aquifers and enrichment of novel symbionts in the deep terrestrial subsurface.</title>
        <authorList>
            <person name="Probst A.J."/>
            <person name="Ladd B."/>
            <person name="Jarett J.K."/>
            <person name="Geller-Mcgrath D.E."/>
            <person name="Sieber C.M.K."/>
            <person name="Emerson J.B."/>
            <person name="Anantharaman K."/>
            <person name="Thomas B.C."/>
            <person name="Malmstrom R."/>
            <person name="Stieglmeier M."/>
            <person name="Klingl A."/>
            <person name="Woyke T."/>
            <person name="Ryan C.M."/>
            <person name="Banfield J.F."/>
        </authorList>
    </citation>
    <scope>NUCLEOTIDE SEQUENCE [LARGE SCALE GENOMIC DNA]</scope>
</reference>
<evidence type="ECO:0000259" key="10">
    <source>
        <dbReference type="Pfam" id="PF14681"/>
    </source>
</evidence>
<proteinExistence type="inferred from homology"/>
<dbReference type="PANTHER" id="PTHR32315:SF4">
    <property type="entry name" value="URACIL PHOSPHORIBOSYLTRANSFERASE, CHLOROPLASTIC"/>
    <property type="match status" value="1"/>
</dbReference>
<sequence>MSHVLEESLASVLLTTLRDKRTRSPQFRNALHRLSLLLAVRACEHIAVETETVHTPLETVEGTYFEPRIALVPIMRAGAGMVDAFHTFLPEADVWHISMSRNPDTLEPEFHGSKVPRMIDPGIEPHNRICFVLDPMLATGGSASLAIQKLKDAGAQNIVFVGIFGAPEGVARLEQDHPDVPILLAVLDRQLNAIGYILPGCGDAGDRLNGTQHPS</sequence>
<comment type="cofactor">
    <cofactor evidence="1">
        <name>Mg(2+)</name>
        <dbReference type="ChEBI" id="CHEBI:18420"/>
    </cofactor>
</comment>
<dbReference type="InterPro" id="IPR029057">
    <property type="entry name" value="PRTase-like"/>
</dbReference>
<keyword evidence="8" id="KW-0547">Nucleotide-binding</keyword>
<accession>A0A2M8LHU5</accession>
<evidence type="ECO:0000256" key="2">
    <source>
        <dbReference type="ARBA" id="ARBA00005180"/>
    </source>
</evidence>
<dbReference type="InterPro" id="IPR000836">
    <property type="entry name" value="PRTase_dom"/>
</dbReference>
<dbReference type="InterPro" id="IPR050054">
    <property type="entry name" value="UPRTase/APRTase"/>
</dbReference>
<dbReference type="EMBL" id="PFEU01000007">
    <property type="protein sequence ID" value="PJE77020.1"/>
    <property type="molecule type" value="Genomic_DNA"/>
</dbReference>
<comment type="similarity">
    <text evidence="3">Belongs to the UPRTase family.</text>
</comment>
<protein>
    <recommendedName>
        <fullName evidence="4">uracil phosphoribosyltransferase</fullName>
        <ecNumber evidence="4">2.4.2.9</ecNumber>
    </recommendedName>
</protein>
<evidence type="ECO:0000256" key="7">
    <source>
        <dbReference type="ARBA" id="ARBA00022679"/>
    </source>
</evidence>
<evidence type="ECO:0000313" key="12">
    <source>
        <dbReference type="Proteomes" id="UP000231436"/>
    </source>
</evidence>
<comment type="caution">
    <text evidence="11">The sequence shown here is derived from an EMBL/GenBank/DDBJ whole genome shotgun (WGS) entry which is preliminary data.</text>
</comment>
<dbReference type="GO" id="GO:0004845">
    <property type="term" value="F:uracil phosphoribosyltransferase activity"/>
    <property type="evidence" value="ECO:0007669"/>
    <property type="project" value="UniProtKB-EC"/>
</dbReference>
<dbReference type="SUPFAM" id="SSF53271">
    <property type="entry name" value="PRTase-like"/>
    <property type="match status" value="1"/>
</dbReference>
<keyword evidence="9" id="KW-0342">GTP-binding</keyword>
<dbReference type="Proteomes" id="UP000231436">
    <property type="component" value="Unassembled WGS sequence"/>
</dbReference>
<name>A0A2M8LHU5_9BACT</name>
<evidence type="ECO:0000313" key="11">
    <source>
        <dbReference type="EMBL" id="PJE77020.1"/>
    </source>
</evidence>
<comment type="pathway">
    <text evidence="2">Pyrimidine metabolism; UMP biosynthesis via salvage pathway; UMP from uracil: step 1/1.</text>
</comment>
<feature type="domain" description="Phosphoribosyltransferase" evidence="10">
    <location>
        <begin position="5"/>
        <end position="211"/>
    </location>
</feature>
<dbReference type="NCBIfam" id="NF001097">
    <property type="entry name" value="PRK00129.1"/>
    <property type="match status" value="1"/>
</dbReference>
<dbReference type="PANTHER" id="PTHR32315">
    <property type="entry name" value="ADENINE PHOSPHORIBOSYLTRANSFERASE"/>
    <property type="match status" value="1"/>
</dbReference>
<dbReference type="EC" id="2.4.2.9" evidence="4"/>
<keyword evidence="6 11" id="KW-0328">Glycosyltransferase</keyword>
<dbReference type="Gene3D" id="3.40.50.2020">
    <property type="match status" value="1"/>
</dbReference>
<evidence type="ECO:0000256" key="3">
    <source>
        <dbReference type="ARBA" id="ARBA00009516"/>
    </source>
</evidence>
<evidence type="ECO:0000256" key="5">
    <source>
        <dbReference type="ARBA" id="ARBA00022533"/>
    </source>
</evidence>
<dbReference type="CDD" id="cd06223">
    <property type="entry name" value="PRTases_typeI"/>
    <property type="match status" value="1"/>
</dbReference>
<evidence type="ECO:0000256" key="1">
    <source>
        <dbReference type="ARBA" id="ARBA00001946"/>
    </source>
</evidence>